<evidence type="ECO:0000256" key="1">
    <source>
        <dbReference type="ARBA" id="ARBA00008276"/>
    </source>
</evidence>
<evidence type="ECO:0000256" key="6">
    <source>
        <dbReference type="ARBA" id="ARBA00022842"/>
    </source>
</evidence>
<comment type="similarity">
    <text evidence="1">Belongs to the folylpolyglutamate synthase family.</text>
</comment>
<evidence type="ECO:0000256" key="3">
    <source>
        <dbReference type="ARBA" id="ARBA00022723"/>
    </source>
</evidence>
<dbReference type="SUPFAM" id="SSF53244">
    <property type="entry name" value="MurD-like peptide ligases, peptide-binding domain"/>
    <property type="match status" value="1"/>
</dbReference>
<sequence>MASLSEVERGAAGARCMVDKLLAPPKIPVADLGLAQEDRAAARHAFQRRVFDDAFAGRRTPRVVSVVGTKGKGSCSELLRAALHEDGTYGAVGCFTSPHLHGCRERVRVGATPVSAAALERHGRDALARADAARAEAWGCVFFDRLLAAALLHFGAEGCGVLVLEAGIGGLYDSTNFFGAEDLELAVITSISLDHTTMLGSTLAEIAGHKAGVMRRGVTALTPATQHPGVLARARERSAAVGADLGRRGASGPGAGPSTQRENRALVEAACAALGVDTAGLEAGGQRACASIAPLAALLVDAAHNGDSVRRLLEDAAAASPSFVEAAFSKGADALPPSKRPAAAAALAAAAGEGALRGKVAARHAGLLRRRRRATRDPRPDAAVLVCGSVYVAAEAREAAADRDPAAPPRTTGPGDRR</sequence>
<organism evidence="8 9">
    <name type="scientific">Aureococcus anophagefferens</name>
    <name type="common">Harmful bloom alga</name>
    <dbReference type="NCBI Taxonomy" id="44056"/>
    <lineage>
        <taxon>Eukaryota</taxon>
        <taxon>Sar</taxon>
        <taxon>Stramenopiles</taxon>
        <taxon>Ochrophyta</taxon>
        <taxon>Pelagophyceae</taxon>
        <taxon>Pelagomonadales</taxon>
        <taxon>Pelagomonadaceae</taxon>
        <taxon>Aureococcus</taxon>
    </lineage>
</organism>
<keyword evidence="6" id="KW-0460">Magnesium</keyword>
<comment type="caution">
    <text evidence="8">The sequence shown here is derived from an EMBL/GenBank/DDBJ whole genome shotgun (WGS) entry which is preliminary data.</text>
</comment>
<evidence type="ECO:0000313" key="9">
    <source>
        <dbReference type="Proteomes" id="UP001363151"/>
    </source>
</evidence>
<dbReference type="Gene3D" id="3.40.1190.10">
    <property type="entry name" value="Mur-like, catalytic domain"/>
    <property type="match status" value="1"/>
</dbReference>
<feature type="region of interest" description="Disordered" evidence="7">
    <location>
        <begin position="242"/>
        <end position="261"/>
    </location>
</feature>
<dbReference type="InterPro" id="IPR036565">
    <property type="entry name" value="Mur-like_cat_sf"/>
</dbReference>
<accession>A0ABR1G8B2</accession>
<evidence type="ECO:0000256" key="2">
    <source>
        <dbReference type="ARBA" id="ARBA00022598"/>
    </source>
</evidence>
<evidence type="ECO:0000256" key="4">
    <source>
        <dbReference type="ARBA" id="ARBA00022741"/>
    </source>
</evidence>
<evidence type="ECO:0000256" key="7">
    <source>
        <dbReference type="SAM" id="MobiDB-lite"/>
    </source>
</evidence>
<keyword evidence="9" id="KW-1185">Reference proteome</keyword>
<dbReference type="Proteomes" id="UP001363151">
    <property type="component" value="Unassembled WGS sequence"/>
</dbReference>
<feature type="region of interest" description="Disordered" evidence="7">
    <location>
        <begin position="397"/>
        <end position="418"/>
    </location>
</feature>
<name>A0ABR1G8B2_AURAN</name>
<dbReference type="SUPFAM" id="SSF53623">
    <property type="entry name" value="MurD-like peptide ligases, catalytic domain"/>
    <property type="match status" value="1"/>
</dbReference>
<dbReference type="PANTHER" id="PTHR11136">
    <property type="entry name" value="FOLYLPOLYGLUTAMATE SYNTHASE-RELATED"/>
    <property type="match status" value="1"/>
</dbReference>
<dbReference type="InterPro" id="IPR001645">
    <property type="entry name" value="Folylpolyglutamate_synth"/>
</dbReference>
<keyword evidence="2" id="KW-0436">Ligase</keyword>
<reference evidence="8 9" key="1">
    <citation type="submission" date="2024-03" db="EMBL/GenBank/DDBJ databases">
        <title>Aureococcus anophagefferens CCMP1851 and Kratosvirus quantuckense: Draft genome of a second virus-susceptible host strain in the model system.</title>
        <authorList>
            <person name="Chase E."/>
            <person name="Truchon A.R."/>
            <person name="Schepens W."/>
            <person name="Wilhelm S.W."/>
        </authorList>
    </citation>
    <scope>NUCLEOTIDE SEQUENCE [LARGE SCALE GENOMIC DNA]</scope>
    <source>
        <strain evidence="8 9">CCMP1851</strain>
    </source>
</reference>
<evidence type="ECO:0000313" key="8">
    <source>
        <dbReference type="EMBL" id="KAK7249194.1"/>
    </source>
</evidence>
<proteinExistence type="inferred from homology"/>
<dbReference type="EMBL" id="JBBJCI010000081">
    <property type="protein sequence ID" value="KAK7249194.1"/>
    <property type="molecule type" value="Genomic_DNA"/>
</dbReference>
<dbReference type="InterPro" id="IPR036615">
    <property type="entry name" value="Mur_ligase_C_dom_sf"/>
</dbReference>
<dbReference type="PANTHER" id="PTHR11136:SF0">
    <property type="entry name" value="DIHYDROFOLATE SYNTHETASE-RELATED"/>
    <property type="match status" value="1"/>
</dbReference>
<keyword evidence="3" id="KW-0479">Metal-binding</keyword>
<evidence type="ECO:0000256" key="5">
    <source>
        <dbReference type="ARBA" id="ARBA00022840"/>
    </source>
</evidence>
<protein>
    <submittedName>
        <fullName evidence="8">Tetrahydrofolylpolyglutamate synthase</fullName>
    </submittedName>
</protein>
<keyword evidence="4" id="KW-0547">Nucleotide-binding</keyword>
<keyword evidence="5" id="KW-0067">ATP-binding</keyword>
<gene>
    <name evidence="8" type="ORF">SO694_00046030</name>
</gene>